<dbReference type="SUPFAM" id="SSF52172">
    <property type="entry name" value="CheY-like"/>
    <property type="match status" value="1"/>
</dbReference>
<dbReference type="Gene3D" id="3.40.50.2300">
    <property type="match status" value="1"/>
</dbReference>
<dbReference type="GO" id="GO:0000160">
    <property type="term" value="P:phosphorelay signal transduction system"/>
    <property type="evidence" value="ECO:0007669"/>
    <property type="project" value="InterPro"/>
</dbReference>
<proteinExistence type="predicted"/>
<dbReference type="Pfam" id="PF00072">
    <property type="entry name" value="Response_reg"/>
    <property type="match status" value="1"/>
</dbReference>
<evidence type="ECO:0000313" key="5">
    <source>
        <dbReference type="RefSeq" id="WP_028309843.1"/>
    </source>
</evidence>
<dbReference type="OrthoDB" id="9179585at2"/>
<evidence type="ECO:0000259" key="3">
    <source>
        <dbReference type="PROSITE" id="PS50110"/>
    </source>
</evidence>
<organism evidence="4 5">
    <name type="scientific">Derxia gummosa DSM 723</name>
    <dbReference type="NCBI Taxonomy" id="1121388"/>
    <lineage>
        <taxon>Bacteria</taxon>
        <taxon>Pseudomonadati</taxon>
        <taxon>Pseudomonadota</taxon>
        <taxon>Betaproteobacteria</taxon>
        <taxon>Burkholderiales</taxon>
        <taxon>Alcaligenaceae</taxon>
        <taxon>Derxia</taxon>
    </lineage>
</organism>
<feature type="modified residue" description="4-aspartylphosphate" evidence="2">
    <location>
        <position position="61"/>
    </location>
</feature>
<evidence type="ECO:0000256" key="1">
    <source>
        <dbReference type="ARBA" id="ARBA00022553"/>
    </source>
</evidence>
<dbReference type="PANTHER" id="PTHR45339:SF3">
    <property type="entry name" value="HISTIDINE KINASE"/>
    <property type="match status" value="1"/>
</dbReference>
<sequence length="133" mass="14338">MSSPAPSSAPARVLVVEDNPINRELAHAQLESFGCEVETVENGQIALDRLAEIGFDVVFMDMQMPVLDGLATIRLLREREAANGGHQHVIALTANTFQSDIDTCLAAGFDGFIGKPCSIEDMRRVVEGARAGR</sequence>
<evidence type="ECO:0000256" key="2">
    <source>
        <dbReference type="PROSITE-ProRule" id="PRU00169"/>
    </source>
</evidence>
<keyword evidence="4" id="KW-1185">Reference proteome</keyword>
<dbReference type="Proteomes" id="UP000675920">
    <property type="component" value="Unplaced"/>
</dbReference>
<name>A0A8B6X0P4_9BURK</name>
<dbReference type="InterPro" id="IPR001789">
    <property type="entry name" value="Sig_transdc_resp-reg_receiver"/>
</dbReference>
<dbReference type="PROSITE" id="PS50110">
    <property type="entry name" value="RESPONSE_REGULATORY"/>
    <property type="match status" value="1"/>
</dbReference>
<dbReference type="SMART" id="SM00448">
    <property type="entry name" value="REC"/>
    <property type="match status" value="1"/>
</dbReference>
<reference evidence="5" key="3">
    <citation type="submission" date="2025-08" db="UniProtKB">
        <authorList>
            <consortium name="RefSeq"/>
        </authorList>
    </citation>
    <scope>IDENTIFICATION</scope>
</reference>
<keyword evidence="1 2" id="KW-0597">Phosphoprotein</keyword>
<dbReference type="AlphaFoldDB" id="A0A8B6X0P4"/>
<dbReference type="PANTHER" id="PTHR45339">
    <property type="entry name" value="HYBRID SIGNAL TRANSDUCTION HISTIDINE KINASE J"/>
    <property type="match status" value="1"/>
</dbReference>
<accession>A0A8B6X0P4</accession>
<reference evidence="5" key="1">
    <citation type="journal article" date="2010" name="Curr. Opin. Microbiol.">
        <title>Diversity of structure and function of response regulator output domains.</title>
        <authorList>
            <person name="Galperin M.Y."/>
        </authorList>
    </citation>
    <scope>NUCLEOTIDE SEQUENCE</scope>
</reference>
<evidence type="ECO:0000313" key="4">
    <source>
        <dbReference type="Proteomes" id="UP000675920"/>
    </source>
</evidence>
<feature type="domain" description="Response regulatory" evidence="3">
    <location>
        <begin position="12"/>
        <end position="130"/>
    </location>
</feature>
<protein>
    <submittedName>
        <fullName evidence="5">Response regulator</fullName>
    </submittedName>
</protein>
<dbReference type="RefSeq" id="WP_028309843.1">
    <property type="nucleotide sequence ID" value="NZ_AXWS01000001.1"/>
</dbReference>
<dbReference type="InterPro" id="IPR011006">
    <property type="entry name" value="CheY-like_superfamily"/>
</dbReference>
<dbReference type="CDD" id="cd17546">
    <property type="entry name" value="REC_hyHK_CKI1_RcsC-like"/>
    <property type="match status" value="1"/>
</dbReference>
<reference evidence="5" key="2">
    <citation type="journal article" date="2019" name="Annu. Rev. Microbiol.">
        <title>Structural Basis of Response Regulator Function.</title>
        <authorList>
            <person name="Gao R."/>
            <person name="Bouillet S."/>
            <person name="Stock A.M."/>
        </authorList>
    </citation>
    <scope>NUCLEOTIDE SEQUENCE</scope>
</reference>